<keyword evidence="6" id="KW-0808">Transferase</keyword>
<dbReference type="InterPro" id="IPR028995">
    <property type="entry name" value="Glyco_hydro_57/38_cen_sf"/>
</dbReference>
<evidence type="ECO:0000256" key="3">
    <source>
        <dbReference type="RuleBase" id="RU361196"/>
    </source>
</evidence>
<gene>
    <name evidence="6" type="ORF">NEF87_003921</name>
</gene>
<dbReference type="InterPro" id="IPR037090">
    <property type="entry name" value="57_glycoside_trans_central"/>
</dbReference>
<feature type="domain" description="Glycoside hydrolase family 57 N-terminal" evidence="4">
    <location>
        <begin position="9"/>
        <end position="389"/>
    </location>
</feature>
<dbReference type="InterPro" id="IPR015293">
    <property type="entry name" value="BE_C"/>
</dbReference>
<dbReference type="PANTHER" id="PTHR41695:SF1">
    <property type="entry name" value="1,4-ALPHA-GLUCAN BRANCHING ENZYME TK1436"/>
    <property type="match status" value="1"/>
</dbReference>
<protein>
    <submittedName>
        <fullName evidence="6">1,4-alpha-glucan branching enzyme</fullName>
        <ecNumber evidence="6">2.4.1.18</ecNumber>
    </submittedName>
</protein>
<organism evidence="6 7">
    <name type="scientific">Candidatus Lokiarchaeum ossiferum</name>
    <dbReference type="NCBI Taxonomy" id="2951803"/>
    <lineage>
        <taxon>Archaea</taxon>
        <taxon>Promethearchaeati</taxon>
        <taxon>Promethearchaeota</taxon>
        <taxon>Promethearchaeia</taxon>
        <taxon>Promethearchaeales</taxon>
        <taxon>Promethearchaeaceae</taxon>
        <taxon>Candidatus Lokiarchaeum</taxon>
    </lineage>
</organism>
<dbReference type="Gene3D" id="3.20.110.10">
    <property type="entry name" value="Glycoside hydrolase 38, N terminal domain"/>
    <property type="match status" value="1"/>
</dbReference>
<dbReference type="Proteomes" id="UP001208689">
    <property type="component" value="Chromosome"/>
</dbReference>
<evidence type="ECO:0000313" key="6">
    <source>
        <dbReference type="EMBL" id="UYP47636.1"/>
    </source>
</evidence>
<dbReference type="SUPFAM" id="SSF88713">
    <property type="entry name" value="Glycoside hydrolase/deacetylase"/>
    <property type="match status" value="1"/>
</dbReference>
<proteinExistence type="inferred from homology"/>
<dbReference type="EC" id="2.4.1.18" evidence="6"/>
<dbReference type="Pfam" id="PF03065">
    <property type="entry name" value="Glyco_hydro_57"/>
    <property type="match status" value="1"/>
</dbReference>
<evidence type="ECO:0000256" key="1">
    <source>
        <dbReference type="ARBA" id="ARBA00006821"/>
    </source>
</evidence>
<keyword evidence="6" id="KW-0328">Glycosyltransferase</keyword>
<dbReference type="EMBL" id="CP104013">
    <property type="protein sequence ID" value="UYP47636.1"/>
    <property type="molecule type" value="Genomic_DNA"/>
</dbReference>
<dbReference type="InterPro" id="IPR011330">
    <property type="entry name" value="Glyco_hydro/deAcase_b/a-brl"/>
</dbReference>
<name>A0ABY6HVT0_9ARCH</name>
<dbReference type="Pfam" id="PF09210">
    <property type="entry name" value="BE_C"/>
    <property type="match status" value="1"/>
</dbReference>
<evidence type="ECO:0000259" key="4">
    <source>
        <dbReference type="Pfam" id="PF03065"/>
    </source>
</evidence>
<keyword evidence="7" id="KW-1185">Reference proteome</keyword>
<evidence type="ECO:0000313" key="7">
    <source>
        <dbReference type="Proteomes" id="UP001208689"/>
    </source>
</evidence>
<feature type="domain" description="1,4-alpha-glucan branching enzyme C-terminal" evidence="5">
    <location>
        <begin position="447"/>
        <end position="532"/>
    </location>
</feature>
<dbReference type="GO" id="GO:0003844">
    <property type="term" value="F:1,4-alpha-glucan branching enzyme activity"/>
    <property type="evidence" value="ECO:0007669"/>
    <property type="project" value="UniProtKB-EC"/>
</dbReference>
<dbReference type="PANTHER" id="PTHR41695">
    <property type="entry name" value="1,4-ALPHA-GLUCAN BRANCHING ENZYME RV3031-RELATED"/>
    <property type="match status" value="1"/>
</dbReference>
<dbReference type="InterPro" id="IPR027291">
    <property type="entry name" value="Glyco_hydro_38_N_sf"/>
</dbReference>
<dbReference type="SUPFAM" id="SSF88688">
    <property type="entry name" value="Families 57/38 glycoside transferase middle domain"/>
    <property type="match status" value="1"/>
</dbReference>
<reference evidence="6" key="1">
    <citation type="submission" date="2022-09" db="EMBL/GenBank/DDBJ databases">
        <title>Actin cytoskeleton and complex cell architecture in an #Asgard archaeon.</title>
        <authorList>
            <person name="Ponce Toledo R.I."/>
            <person name="Schleper C."/>
            <person name="Rodrigues Oliveira T."/>
            <person name="Wollweber F."/>
            <person name="Xu J."/>
            <person name="Rittmann S."/>
            <person name="Klingl A."/>
            <person name="Pilhofer M."/>
        </authorList>
    </citation>
    <scope>NUCLEOTIDE SEQUENCE</scope>
    <source>
        <strain evidence="6">B-35</strain>
    </source>
</reference>
<keyword evidence="2 3" id="KW-0119">Carbohydrate metabolism</keyword>
<evidence type="ECO:0000259" key="5">
    <source>
        <dbReference type="Pfam" id="PF09210"/>
    </source>
</evidence>
<accession>A0ABY6HVT0</accession>
<comment type="similarity">
    <text evidence="1 3">Belongs to the glycosyl hydrolase 57 family.</text>
</comment>
<dbReference type="InterPro" id="IPR004300">
    <property type="entry name" value="Glyco_hydro_57_N"/>
</dbReference>
<evidence type="ECO:0000256" key="2">
    <source>
        <dbReference type="ARBA" id="ARBA00023277"/>
    </source>
</evidence>
<dbReference type="InterPro" id="IPR040042">
    <property type="entry name" value="Branching_enz_MT3115-like"/>
</dbReference>
<sequence length="535" mass="63260">MKKMDGNFALMLHAHIPYCRKSGTWPAGEEWLFEAMNETYIPLLSVFRRFQQKNLKPHIMLGVVPILAEQLADPYMNDQFCAYMEDKINRAEQDIDRFSHEKKKQAVAQFHKDTFERTYNTYKNDFYRNVIGTLKWLQEEGVIEILTSAATHGFLPLLESDSGIYSQLKVGIQTYEKNFETKPKGIWLPECAYRPRDWSERYNYERRSIDEWLADEGLSYFFTEDIGITNAEFVDNRHGESHPSTYRGYKLESGVCVFGRNSITGKQVWSPEIGYPGDPYYREFHQKDSQSGLHYWRITGDSHKDIYDPSRAKESVQNQAEHFTSLVLNTLKSKREEISNCLPLIMSPYDCELYGHWWMEGVDWLEAVYQRFAKMPQIRTISLSTLVEEQQDSFSIIKMQPSTWGENGDFTVWNNPEHAWLWPYINSSIKDFEEVLKLIIDSKRVYSQRDNRILRQCARELLLMEGSDWPFLLYTKQAKEYANQRFHNHHQRFNKLLWAAKNLDDLNRISDGELHQIEEIDNPWPNLDFNLFQEK</sequence>
<dbReference type="Gene3D" id="1.20.1430.10">
    <property type="entry name" value="Families 57/38 glycoside transferase, middle domain"/>
    <property type="match status" value="1"/>
</dbReference>